<reference evidence="4" key="1">
    <citation type="journal article" date="2019" name="Int. J. Syst. Evol. Microbiol.">
        <title>The Global Catalogue of Microorganisms (GCM) 10K type strain sequencing project: providing services to taxonomists for standard genome sequencing and annotation.</title>
        <authorList>
            <consortium name="The Broad Institute Genomics Platform"/>
            <consortium name="The Broad Institute Genome Sequencing Center for Infectious Disease"/>
            <person name="Wu L."/>
            <person name="Ma J."/>
        </authorList>
    </citation>
    <scope>NUCLEOTIDE SEQUENCE [LARGE SCALE GENOMIC DNA]</scope>
    <source>
        <strain evidence="4">ICMP 19430</strain>
    </source>
</reference>
<feature type="domain" description="AB hydrolase-1" evidence="2">
    <location>
        <begin position="23"/>
        <end position="231"/>
    </location>
</feature>
<dbReference type="Pfam" id="PF12697">
    <property type="entry name" value="Abhydrolase_6"/>
    <property type="match status" value="1"/>
</dbReference>
<evidence type="ECO:0000259" key="2">
    <source>
        <dbReference type="Pfam" id="PF12697"/>
    </source>
</evidence>
<evidence type="ECO:0000313" key="4">
    <source>
        <dbReference type="Proteomes" id="UP001596484"/>
    </source>
</evidence>
<dbReference type="Proteomes" id="UP001596484">
    <property type="component" value="Unassembled WGS sequence"/>
</dbReference>
<keyword evidence="4" id="KW-1185">Reference proteome</keyword>
<dbReference type="EMBL" id="JBHTCS010000002">
    <property type="protein sequence ID" value="MFC7446744.1"/>
    <property type="molecule type" value="Genomic_DNA"/>
</dbReference>
<dbReference type="GO" id="GO:0016787">
    <property type="term" value="F:hydrolase activity"/>
    <property type="evidence" value="ECO:0007669"/>
    <property type="project" value="UniProtKB-KW"/>
</dbReference>
<sequence>MAGSVRLGDLNTWYAEHGEGEPLVLLHPGGVDARAFGPNIDGLARRFRLFTPERRGHGHTPDLTGPITYEQMARDTIAFLESVVRTPAHLLGCSDGATVALLVALRRPDLVRRLVFVAGVYHRDGWEPGVVDPDRDPPAFLADMYAEVSPDGAGHHPIVARKLDRMHVEEPTLTAEDLRGVTSRTLVMLGDDDEVTLEHALALYRGLPDAELAVVPGTSHGLLVEKPDLCNRIILDFLTTEPVPTMAPIRRARFA</sequence>
<dbReference type="InterPro" id="IPR050266">
    <property type="entry name" value="AB_hydrolase_sf"/>
</dbReference>
<proteinExistence type="predicted"/>
<dbReference type="Gene3D" id="3.40.50.1820">
    <property type="entry name" value="alpha/beta hydrolase"/>
    <property type="match status" value="1"/>
</dbReference>
<dbReference type="SUPFAM" id="SSF53474">
    <property type="entry name" value="alpha/beta-Hydrolases"/>
    <property type="match status" value="1"/>
</dbReference>
<accession>A0ABW2RTC8</accession>
<name>A0ABW2RTC8_9NOCA</name>
<gene>
    <name evidence="3" type="ORF">ACFQS9_02460</name>
</gene>
<evidence type="ECO:0000256" key="1">
    <source>
        <dbReference type="ARBA" id="ARBA00022801"/>
    </source>
</evidence>
<organism evidence="3 4">
    <name type="scientific">Rhodococcus daqingensis</name>
    <dbReference type="NCBI Taxonomy" id="2479363"/>
    <lineage>
        <taxon>Bacteria</taxon>
        <taxon>Bacillati</taxon>
        <taxon>Actinomycetota</taxon>
        <taxon>Actinomycetes</taxon>
        <taxon>Mycobacteriales</taxon>
        <taxon>Nocardiaceae</taxon>
        <taxon>Rhodococcus</taxon>
    </lineage>
</organism>
<dbReference type="InterPro" id="IPR029058">
    <property type="entry name" value="AB_hydrolase_fold"/>
</dbReference>
<comment type="caution">
    <text evidence="3">The sequence shown here is derived from an EMBL/GenBank/DDBJ whole genome shotgun (WGS) entry which is preliminary data.</text>
</comment>
<dbReference type="RefSeq" id="WP_378401204.1">
    <property type="nucleotide sequence ID" value="NZ_JBHTCS010000002.1"/>
</dbReference>
<dbReference type="PANTHER" id="PTHR43798">
    <property type="entry name" value="MONOACYLGLYCEROL LIPASE"/>
    <property type="match status" value="1"/>
</dbReference>
<protein>
    <submittedName>
        <fullName evidence="3">Alpha/beta fold hydrolase</fullName>
    </submittedName>
</protein>
<dbReference type="PANTHER" id="PTHR43798:SF31">
    <property type="entry name" value="AB HYDROLASE SUPERFAMILY PROTEIN YCLE"/>
    <property type="match status" value="1"/>
</dbReference>
<dbReference type="InterPro" id="IPR000073">
    <property type="entry name" value="AB_hydrolase_1"/>
</dbReference>
<evidence type="ECO:0000313" key="3">
    <source>
        <dbReference type="EMBL" id="MFC7446744.1"/>
    </source>
</evidence>
<keyword evidence="1 3" id="KW-0378">Hydrolase</keyword>